<reference evidence="1 2" key="1">
    <citation type="submission" date="2010-08" db="EMBL/GenBank/DDBJ databases">
        <title>Complete sequence of Clostridium cellulovorans 743B.</title>
        <authorList>
            <consortium name="US DOE Joint Genome Institute"/>
            <person name="Lucas S."/>
            <person name="Copeland A."/>
            <person name="Lapidus A."/>
            <person name="Cheng J.-F."/>
            <person name="Bruce D."/>
            <person name="Goodwin L."/>
            <person name="Pitluck S."/>
            <person name="Chertkov O."/>
            <person name="Detter J.C."/>
            <person name="Han C."/>
            <person name="Tapia R."/>
            <person name="Land M."/>
            <person name="Hauser L."/>
            <person name="Chang Y.-J."/>
            <person name="Jeffries C."/>
            <person name="Kyrpides N."/>
            <person name="Ivanova N."/>
            <person name="Mikhailova N."/>
            <person name="Hemme C.L."/>
            <person name="Woyke T."/>
        </authorList>
    </citation>
    <scope>NUCLEOTIDE SEQUENCE [LARGE SCALE GENOMIC DNA]</scope>
    <source>
        <strain evidence="2">ATCC 35296 / DSM 3052 / OCM 3 / 743B</strain>
    </source>
</reference>
<dbReference type="EMBL" id="CP002160">
    <property type="protein sequence ID" value="ADL50529.1"/>
    <property type="molecule type" value="Genomic_DNA"/>
</dbReference>
<dbReference type="OrthoDB" id="9766061at2"/>
<proteinExistence type="predicted"/>
<name>D9SSD2_CLOC7</name>
<accession>D9SSD2</accession>
<sequence length="388" mass="43409">MSGKAHATLSASGSKRWLACTPSAQLELQFKEETSIHAETGTLAHEIGELMLAMHLKLITKQAYSKELKRLKKNSLYSKEMDDYVQVYVDYAIEKINEAYARAKDSIILLEQMLDFSNYVPDGFGTGDLVIISEDVLDVVDLKYGMGVAVSAKENSQMKLYALGALNLFDSLFDIKRIRMTICQPRLDSISTYEIAIDDLISWAETELKPKAQLATNGEGDYLPGEHCGFCRARKTCRARADQRLAMTKYDFKLPPLLSDEEIAEVLSVAEGISSWVNDVYAYATNLSINEGKRWSGFKLVEGRSNRKYISEEAVIKVCNDNGITEIYTKSLLGITAMEKLLGKDSFNSILGDLVEKPKGKPTLVPFSDKRKAIEINNMAEADFREEI</sequence>
<keyword evidence="2" id="KW-1185">Reference proteome</keyword>
<dbReference type="KEGG" id="ccb:Clocel_0759"/>
<evidence type="ECO:0008006" key="3">
    <source>
        <dbReference type="Google" id="ProtNLM"/>
    </source>
</evidence>
<dbReference type="STRING" id="573061.Clocel_0759"/>
<organism evidence="1 2">
    <name type="scientific">Clostridium cellulovorans (strain ATCC 35296 / DSM 3052 / OCM 3 / 743B)</name>
    <dbReference type="NCBI Taxonomy" id="573061"/>
    <lineage>
        <taxon>Bacteria</taxon>
        <taxon>Bacillati</taxon>
        <taxon>Bacillota</taxon>
        <taxon>Clostridia</taxon>
        <taxon>Eubacteriales</taxon>
        <taxon>Clostridiaceae</taxon>
        <taxon>Clostridium</taxon>
    </lineage>
</organism>
<evidence type="ECO:0000313" key="1">
    <source>
        <dbReference type="EMBL" id="ADL50529.1"/>
    </source>
</evidence>
<dbReference type="AlphaFoldDB" id="D9SSD2"/>
<dbReference type="InterPro" id="IPR021229">
    <property type="entry name" value="DUF2800"/>
</dbReference>
<protein>
    <recommendedName>
        <fullName evidence="3">DUF2800 domain-containing protein</fullName>
    </recommendedName>
</protein>
<dbReference type="Pfam" id="PF10926">
    <property type="entry name" value="DUF2800"/>
    <property type="match status" value="1"/>
</dbReference>
<dbReference type="RefSeq" id="WP_010073152.1">
    <property type="nucleotide sequence ID" value="NC_014393.1"/>
</dbReference>
<gene>
    <name evidence="1" type="ordered locus">Clocel_0759</name>
</gene>
<dbReference type="Proteomes" id="UP000002730">
    <property type="component" value="Chromosome"/>
</dbReference>
<dbReference type="HOGENOM" id="CLU_043122_1_1_9"/>
<dbReference type="eggNOG" id="COG2887">
    <property type="taxonomic scope" value="Bacteria"/>
</dbReference>
<evidence type="ECO:0000313" key="2">
    <source>
        <dbReference type="Proteomes" id="UP000002730"/>
    </source>
</evidence>